<keyword evidence="2" id="KW-1185">Reference proteome</keyword>
<comment type="caution">
    <text evidence="1">The sequence shown here is derived from an EMBL/GenBank/DDBJ whole genome shotgun (WGS) entry which is preliminary data.</text>
</comment>
<proteinExistence type="predicted"/>
<dbReference type="Proteomes" id="UP000604273">
    <property type="component" value="Unassembled WGS sequence"/>
</dbReference>
<name>A0A8H4T4K1_9HYPO</name>
<evidence type="ECO:0000313" key="1">
    <source>
        <dbReference type="EMBL" id="KAF4951177.1"/>
    </source>
</evidence>
<reference evidence="1" key="2">
    <citation type="submission" date="2020-05" db="EMBL/GenBank/DDBJ databases">
        <authorList>
            <person name="Kim H.-S."/>
            <person name="Proctor R.H."/>
            <person name="Brown D.W."/>
        </authorList>
    </citation>
    <scope>NUCLEOTIDE SEQUENCE</scope>
    <source>
        <strain evidence="1">NRRL 45417</strain>
    </source>
</reference>
<gene>
    <name evidence="1" type="ORF">FGADI_7668</name>
</gene>
<evidence type="ECO:0000313" key="2">
    <source>
        <dbReference type="Proteomes" id="UP000604273"/>
    </source>
</evidence>
<accession>A0A8H4T4K1</accession>
<protein>
    <submittedName>
        <fullName evidence="1">Uncharacterized protein</fullName>
    </submittedName>
</protein>
<reference evidence="1" key="1">
    <citation type="journal article" date="2020" name="BMC Genomics">
        <title>Correction to: Identification and distribution of gene clusters required for synthesis of sphingolipid metabolism inhibitors in diverse species of the filamentous fungus Fusarium.</title>
        <authorList>
            <person name="Kim H.S."/>
            <person name="Lohmar J.M."/>
            <person name="Busman M."/>
            <person name="Brown D.W."/>
            <person name="Naumann T.A."/>
            <person name="Divon H.H."/>
            <person name="Lysoe E."/>
            <person name="Uhlig S."/>
            <person name="Proctor R.H."/>
        </authorList>
    </citation>
    <scope>NUCLEOTIDE SEQUENCE</scope>
    <source>
        <strain evidence="1">NRRL 45417</strain>
    </source>
</reference>
<sequence length="120" mass="13298">MRCWSPSAARSVNLKMAKIPSKPAQELFLDKDIAVLVVECLVLGMLIGGGSSNTHISDAESVGGVIDALVEEELVTMPMGIKKFLYFAYLRIMFPIQNKLVYRAYKRPCTALPKESGQYQ</sequence>
<organism evidence="1 2">
    <name type="scientific">Fusarium gaditjirri</name>
    <dbReference type="NCBI Taxonomy" id="282569"/>
    <lineage>
        <taxon>Eukaryota</taxon>
        <taxon>Fungi</taxon>
        <taxon>Dikarya</taxon>
        <taxon>Ascomycota</taxon>
        <taxon>Pezizomycotina</taxon>
        <taxon>Sordariomycetes</taxon>
        <taxon>Hypocreomycetidae</taxon>
        <taxon>Hypocreales</taxon>
        <taxon>Nectriaceae</taxon>
        <taxon>Fusarium</taxon>
        <taxon>Fusarium nisikadoi species complex</taxon>
    </lineage>
</organism>
<dbReference type="EMBL" id="JABFAI010000186">
    <property type="protein sequence ID" value="KAF4951177.1"/>
    <property type="molecule type" value="Genomic_DNA"/>
</dbReference>
<dbReference type="AlphaFoldDB" id="A0A8H4T4K1"/>